<evidence type="ECO:0000313" key="2">
    <source>
        <dbReference type="Proteomes" id="UP000014073"/>
    </source>
</evidence>
<dbReference type="EMBL" id="ACBW01000190">
    <property type="protein sequence ID" value="EEF77415.1"/>
    <property type="molecule type" value="Genomic_DNA"/>
</dbReference>
<gene>
    <name evidence="1" type="ORF">BACCOPRO_02937</name>
</gene>
<reference evidence="1 2" key="1">
    <citation type="submission" date="2008-12" db="EMBL/GenBank/DDBJ databases">
        <authorList>
            <person name="Fulton L."/>
            <person name="Clifton S."/>
            <person name="Fulton B."/>
            <person name="Xu J."/>
            <person name="Minx P."/>
            <person name="Pepin K.H."/>
            <person name="Johnson M."/>
            <person name="Bhonagiri V."/>
            <person name="Nash W.E."/>
            <person name="Mardis E.R."/>
            <person name="Wilson R.K."/>
        </authorList>
    </citation>
    <scope>NUCLEOTIDE SEQUENCE [LARGE SCALE GENOMIC DNA]</scope>
    <source>
        <strain evidence="1 2">DSM 18228</strain>
    </source>
</reference>
<dbReference type="AlphaFoldDB" id="S0FBB9"/>
<organism evidence="1 2">
    <name type="scientific">Phocaeicola coprophilus DSM 18228 = JCM 13818</name>
    <dbReference type="NCBI Taxonomy" id="547042"/>
    <lineage>
        <taxon>Bacteria</taxon>
        <taxon>Pseudomonadati</taxon>
        <taxon>Bacteroidota</taxon>
        <taxon>Bacteroidia</taxon>
        <taxon>Bacteroidales</taxon>
        <taxon>Bacteroidaceae</taxon>
        <taxon>Phocaeicola</taxon>
    </lineage>
</organism>
<sequence>MSRRNSLFADRVFPISSRSLPASESNNDQAMNMSAGIYNRNFCRRG</sequence>
<dbReference type="Proteomes" id="UP000014073">
    <property type="component" value="Unassembled WGS sequence"/>
</dbReference>
<dbReference type="STRING" id="547042.BACCOPRO_02937"/>
<name>S0FBB9_9BACT</name>
<comment type="caution">
    <text evidence="1">The sequence shown here is derived from an EMBL/GenBank/DDBJ whole genome shotgun (WGS) entry which is preliminary data.</text>
</comment>
<dbReference type="HOGENOM" id="CLU_3180016_0_0_10"/>
<evidence type="ECO:0000313" key="1">
    <source>
        <dbReference type="EMBL" id="EEF77415.1"/>
    </source>
</evidence>
<accession>S0FBB9</accession>
<protein>
    <submittedName>
        <fullName evidence="1">Uncharacterized protein</fullName>
    </submittedName>
</protein>
<keyword evidence="2" id="KW-1185">Reference proteome</keyword>
<proteinExistence type="predicted"/>